<dbReference type="AlphaFoldDB" id="W1PNN2"/>
<name>W1PNN2_AMBTC</name>
<proteinExistence type="inferred from homology"/>
<dbReference type="Gene3D" id="2.10.109.10">
    <property type="entry name" value="Umud Fragment, subunit A"/>
    <property type="match status" value="1"/>
</dbReference>
<keyword evidence="4" id="KW-0472">Membrane</keyword>
<dbReference type="SUPFAM" id="SSF51306">
    <property type="entry name" value="LexA/Signal peptidase"/>
    <property type="match status" value="1"/>
</dbReference>
<dbReference type="Gramene" id="ERN08775">
    <property type="protein sequence ID" value="ERN08775"/>
    <property type="gene ID" value="AMTR_s00017p00250040"/>
</dbReference>
<evidence type="ECO:0000256" key="2">
    <source>
        <dbReference type="ARBA" id="ARBA00022670"/>
    </source>
</evidence>
<dbReference type="InterPro" id="IPR019756">
    <property type="entry name" value="Pept_S26A_signal_pept_1_Ser-AS"/>
</dbReference>
<evidence type="ECO:0000256" key="3">
    <source>
        <dbReference type="ARBA" id="ARBA00022801"/>
    </source>
</evidence>
<keyword evidence="4" id="KW-1133">Transmembrane helix</keyword>
<dbReference type="CDD" id="cd06530">
    <property type="entry name" value="S26_SPase_I"/>
    <property type="match status" value="1"/>
</dbReference>
<accession>W1PNN2</accession>
<organism evidence="6 7">
    <name type="scientific">Amborella trichopoda</name>
    <dbReference type="NCBI Taxonomy" id="13333"/>
    <lineage>
        <taxon>Eukaryota</taxon>
        <taxon>Viridiplantae</taxon>
        <taxon>Streptophyta</taxon>
        <taxon>Embryophyta</taxon>
        <taxon>Tracheophyta</taxon>
        <taxon>Spermatophyta</taxon>
        <taxon>Magnoliopsida</taxon>
        <taxon>Amborellales</taxon>
        <taxon>Amborellaceae</taxon>
        <taxon>Amborella</taxon>
    </lineage>
</organism>
<dbReference type="InterPro" id="IPR019533">
    <property type="entry name" value="Peptidase_S26"/>
</dbReference>
<keyword evidence="4" id="KW-0812">Transmembrane</keyword>
<gene>
    <name evidence="6" type="ORF">AMTR_s00017p00250040</name>
</gene>
<keyword evidence="7" id="KW-1185">Reference proteome</keyword>
<evidence type="ECO:0000256" key="4">
    <source>
        <dbReference type="SAM" id="Phobius"/>
    </source>
</evidence>
<evidence type="ECO:0000313" key="7">
    <source>
        <dbReference type="Proteomes" id="UP000017836"/>
    </source>
</evidence>
<dbReference type="InterPro" id="IPR036286">
    <property type="entry name" value="LexA/Signal_pep-like_sf"/>
</dbReference>
<sequence>MPCHEFLCPQTRVILRLKGKSNGVRGVFKKKWSMLQRWLSLDALFGAIFLFLLSRSLLVEMRFIPSSSMYPTLQVEDRVVIEKGCVGVVWLIRGSQIEP</sequence>
<keyword evidence="3" id="KW-0378">Hydrolase</keyword>
<dbReference type="PANTHER" id="PTHR43390">
    <property type="entry name" value="SIGNAL PEPTIDASE I"/>
    <property type="match status" value="1"/>
</dbReference>
<dbReference type="InterPro" id="IPR000223">
    <property type="entry name" value="Pept_S26A_signal_pept_1"/>
</dbReference>
<feature type="transmembrane region" description="Helical" evidence="4">
    <location>
        <begin position="38"/>
        <end position="58"/>
    </location>
</feature>
<evidence type="ECO:0000313" key="6">
    <source>
        <dbReference type="EMBL" id="ERN08775.1"/>
    </source>
</evidence>
<dbReference type="Pfam" id="PF10502">
    <property type="entry name" value="Peptidase_S26"/>
    <property type="match status" value="1"/>
</dbReference>
<dbReference type="PROSITE" id="PS00501">
    <property type="entry name" value="SPASE_I_1"/>
    <property type="match status" value="1"/>
</dbReference>
<evidence type="ECO:0000256" key="1">
    <source>
        <dbReference type="ARBA" id="ARBA00009370"/>
    </source>
</evidence>
<dbReference type="EMBL" id="KI393256">
    <property type="protein sequence ID" value="ERN08775.1"/>
    <property type="molecule type" value="Genomic_DNA"/>
</dbReference>
<keyword evidence="2" id="KW-0645">Protease</keyword>
<protein>
    <recommendedName>
        <fullName evidence="5">Peptidase S26 domain-containing protein</fullName>
    </recommendedName>
</protein>
<comment type="similarity">
    <text evidence="1">Belongs to the peptidase S26 family.</text>
</comment>
<dbReference type="Proteomes" id="UP000017836">
    <property type="component" value="Unassembled WGS sequence"/>
</dbReference>
<evidence type="ECO:0000259" key="5">
    <source>
        <dbReference type="Pfam" id="PF10502"/>
    </source>
</evidence>
<feature type="domain" description="Peptidase S26" evidence="5">
    <location>
        <begin position="42"/>
        <end position="83"/>
    </location>
</feature>
<dbReference type="GO" id="GO:0006465">
    <property type="term" value="P:signal peptide processing"/>
    <property type="evidence" value="ECO:0007669"/>
    <property type="project" value="InterPro"/>
</dbReference>
<reference evidence="7" key="1">
    <citation type="journal article" date="2013" name="Science">
        <title>The Amborella genome and the evolution of flowering plants.</title>
        <authorList>
            <consortium name="Amborella Genome Project"/>
        </authorList>
    </citation>
    <scope>NUCLEOTIDE SEQUENCE [LARGE SCALE GENOMIC DNA]</scope>
</reference>
<dbReference type="GO" id="GO:0016020">
    <property type="term" value="C:membrane"/>
    <property type="evidence" value="ECO:0007669"/>
    <property type="project" value="InterPro"/>
</dbReference>
<dbReference type="HOGENOM" id="CLU_2323532_0_0_1"/>
<dbReference type="PANTHER" id="PTHR43390:SF1">
    <property type="entry name" value="CHLOROPLAST PROCESSING PEPTIDASE"/>
    <property type="match status" value="1"/>
</dbReference>
<dbReference type="GO" id="GO:0004252">
    <property type="term" value="F:serine-type endopeptidase activity"/>
    <property type="evidence" value="ECO:0007669"/>
    <property type="project" value="InterPro"/>
</dbReference>